<dbReference type="Gramene" id="Pp3c26_2430V3.1">
    <property type="protein sequence ID" value="Pp3c26_2430V3.1"/>
    <property type="gene ID" value="Pp3c26_2430"/>
</dbReference>
<evidence type="ECO:0000313" key="2">
    <source>
        <dbReference type="EMBL" id="PNR26656.1"/>
    </source>
</evidence>
<name>A0A2K1IBK9_PHYPA</name>
<gene>
    <name evidence="3" type="primary">LOC112277637</name>
    <name evidence="2" type="ORF">PHYPA_030137</name>
</gene>
<reference evidence="2 4" key="2">
    <citation type="journal article" date="2018" name="Plant J.">
        <title>The Physcomitrella patens chromosome-scale assembly reveals moss genome structure and evolution.</title>
        <authorList>
            <person name="Lang D."/>
            <person name="Ullrich K.K."/>
            <person name="Murat F."/>
            <person name="Fuchs J."/>
            <person name="Jenkins J."/>
            <person name="Haas F.B."/>
            <person name="Piednoel M."/>
            <person name="Gundlach H."/>
            <person name="Van Bel M."/>
            <person name="Meyberg R."/>
            <person name="Vives C."/>
            <person name="Morata J."/>
            <person name="Symeonidi A."/>
            <person name="Hiss M."/>
            <person name="Muchero W."/>
            <person name="Kamisugi Y."/>
            <person name="Saleh O."/>
            <person name="Blanc G."/>
            <person name="Decker E.L."/>
            <person name="van Gessel N."/>
            <person name="Grimwood J."/>
            <person name="Hayes R.D."/>
            <person name="Graham S.W."/>
            <person name="Gunter L.E."/>
            <person name="McDaniel S.F."/>
            <person name="Hoernstein S.N.W."/>
            <person name="Larsson A."/>
            <person name="Li F.W."/>
            <person name="Perroud P.F."/>
            <person name="Phillips J."/>
            <person name="Ranjan P."/>
            <person name="Rokshar D.S."/>
            <person name="Rothfels C.J."/>
            <person name="Schneider L."/>
            <person name="Shu S."/>
            <person name="Stevenson D.W."/>
            <person name="Thummler F."/>
            <person name="Tillich M."/>
            <person name="Villarreal Aguilar J.C."/>
            <person name="Widiez T."/>
            <person name="Wong G.K."/>
            <person name="Wymore A."/>
            <person name="Zhang Y."/>
            <person name="Zimmer A.D."/>
            <person name="Quatrano R.S."/>
            <person name="Mayer K.F.X."/>
            <person name="Goodstein D."/>
            <person name="Casacuberta J.M."/>
            <person name="Vandepoele K."/>
            <person name="Reski R."/>
            <person name="Cuming A.C."/>
            <person name="Tuskan G.A."/>
            <person name="Maumus F."/>
            <person name="Salse J."/>
            <person name="Schmutz J."/>
            <person name="Rensing S.A."/>
        </authorList>
    </citation>
    <scope>NUCLEOTIDE SEQUENCE [LARGE SCALE GENOMIC DNA]</scope>
    <source>
        <strain evidence="3 4">cv. Gransden 2004</strain>
    </source>
</reference>
<dbReference type="Proteomes" id="UP000006727">
    <property type="component" value="Chromosome 26"/>
</dbReference>
<feature type="compositionally biased region" description="Polar residues" evidence="1">
    <location>
        <begin position="152"/>
        <end position="166"/>
    </location>
</feature>
<dbReference type="PaxDb" id="3218-PP1S494_4V6.1"/>
<dbReference type="AlphaFoldDB" id="A0A2K1IBK9"/>
<dbReference type="EnsemblPlants" id="Pp3c26_2430V3.1">
    <property type="protein sequence ID" value="Pp3c26_2430V3.1"/>
    <property type="gene ID" value="Pp3c26_2430"/>
</dbReference>
<feature type="region of interest" description="Disordered" evidence="1">
    <location>
        <begin position="137"/>
        <end position="166"/>
    </location>
</feature>
<reference evidence="3" key="3">
    <citation type="submission" date="2020-12" db="UniProtKB">
        <authorList>
            <consortium name="EnsemblPlants"/>
        </authorList>
    </citation>
    <scope>IDENTIFICATION</scope>
</reference>
<reference evidence="2 4" key="1">
    <citation type="journal article" date="2008" name="Science">
        <title>The Physcomitrella genome reveals evolutionary insights into the conquest of land by plants.</title>
        <authorList>
            <person name="Rensing S."/>
            <person name="Lang D."/>
            <person name="Zimmer A."/>
            <person name="Terry A."/>
            <person name="Salamov A."/>
            <person name="Shapiro H."/>
            <person name="Nishiyama T."/>
            <person name="Perroud P.-F."/>
            <person name="Lindquist E."/>
            <person name="Kamisugi Y."/>
            <person name="Tanahashi T."/>
            <person name="Sakakibara K."/>
            <person name="Fujita T."/>
            <person name="Oishi K."/>
            <person name="Shin-I T."/>
            <person name="Kuroki Y."/>
            <person name="Toyoda A."/>
            <person name="Suzuki Y."/>
            <person name="Hashimoto A."/>
            <person name="Yamaguchi K."/>
            <person name="Sugano A."/>
            <person name="Kohara Y."/>
            <person name="Fujiyama A."/>
            <person name="Anterola A."/>
            <person name="Aoki S."/>
            <person name="Ashton N."/>
            <person name="Barbazuk W.B."/>
            <person name="Barker E."/>
            <person name="Bennetzen J."/>
            <person name="Bezanilla M."/>
            <person name="Blankenship R."/>
            <person name="Cho S.H."/>
            <person name="Dutcher S."/>
            <person name="Estelle M."/>
            <person name="Fawcett J.A."/>
            <person name="Gundlach H."/>
            <person name="Hanada K."/>
            <person name="Heyl A."/>
            <person name="Hicks K.A."/>
            <person name="Hugh J."/>
            <person name="Lohr M."/>
            <person name="Mayer K."/>
            <person name="Melkozernov A."/>
            <person name="Murata T."/>
            <person name="Nelson D."/>
            <person name="Pils B."/>
            <person name="Prigge M."/>
            <person name="Reiss B."/>
            <person name="Renner T."/>
            <person name="Rombauts S."/>
            <person name="Rushton P."/>
            <person name="Sanderfoot A."/>
            <person name="Schween G."/>
            <person name="Shiu S.-H."/>
            <person name="Stueber K."/>
            <person name="Theodoulou F.L."/>
            <person name="Tu H."/>
            <person name="Van de Peer Y."/>
            <person name="Verrier P.J."/>
            <person name="Waters E."/>
            <person name="Wood A."/>
            <person name="Yang L."/>
            <person name="Cove D."/>
            <person name="Cuming A."/>
            <person name="Hasebe M."/>
            <person name="Lucas S."/>
            <person name="Mishler D.B."/>
            <person name="Reski R."/>
            <person name="Grigoriev I."/>
            <person name="Quatrano R.S."/>
            <person name="Boore J.L."/>
        </authorList>
    </citation>
    <scope>NUCLEOTIDE SEQUENCE [LARGE SCALE GENOMIC DNA]</scope>
    <source>
        <strain evidence="3 4">cv. Gransden 2004</strain>
    </source>
</reference>
<accession>A0A2K1IBK9</accession>
<organism evidence="2">
    <name type="scientific">Physcomitrium patens</name>
    <name type="common">Spreading-leaved earth moss</name>
    <name type="synonym">Physcomitrella patens</name>
    <dbReference type="NCBI Taxonomy" id="3218"/>
    <lineage>
        <taxon>Eukaryota</taxon>
        <taxon>Viridiplantae</taxon>
        <taxon>Streptophyta</taxon>
        <taxon>Embryophyta</taxon>
        <taxon>Bryophyta</taxon>
        <taxon>Bryophytina</taxon>
        <taxon>Bryopsida</taxon>
        <taxon>Funariidae</taxon>
        <taxon>Funariales</taxon>
        <taxon>Funariaceae</taxon>
        <taxon>Physcomitrium</taxon>
    </lineage>
</organism>
<evidence type="ECO:0000313" key="3">
    <source>
        <dbReference type="EnsemblPlants" id="Pp3c26_2430V3.1"/>
    </source>
</evidence>
<protein>
    <submittedName>
        <fullName evidence="2 3">Uncharacterized protein</fullName>
    </submittedName>
</protein>
<keyword evidence="4" id="KW-1185">Reference proteome</keyword>
<evidence type="ECO:0000313" key="4">
    <source>
        <dbReference type="Proteomes" id="UP000006727"/>
    </source>
</evidence>
<sequence length="166" mass="18625">MSSTNAPYATLHDLPKWEKRADVGQAPWCQDQTAFKSSRGHDPLPYVACNSRTAPFATFHNIPNQGGAISEYCSAVYRYSNPPLYSKCVPPTGLYHPMSSDTALLMVLVMLLTIVQRRHLNLSKVHQAPWDRDDVHHKVQPRFPHGEDAPHYTSSHAPYATDSQRG</sequence>
<proteinExistence type="predicted"/>
<dbReference type="EMBL" id="ABEU02000026">
    <property type="protein sequence ID" value="PNR26656.1"/>
    <property type="molecule type" value="Genomic_DNA"/>
</dbReference>
<evidence type="ECO:0000256" key="1">
    <source>
        <dbReference type="SAM" id="MobiDB-lite"/>
    </source>
</evidence>